<evidence type="ECO:0000256" key="4">
    <source>
        <dbReference type="RuleBase" id="RU361277"/>
    </source>
</evidence>
<protein>
    <submittedName>
        <fullName evidence="6">L-iditol 2-dehydrogenase</fullName>
    </submittedName>
</protein>
<evidence type="ECO:0000256" key="3">
    <source>
        <dbReference type="ARBA" id="ARBA00023002"/>
    </source>
</evidence>
<dbReference type="SUPFAM" id="SSF50129">
    <property type="entry name" value="GroES-like"/>
    <property type="match status" value="1"/>
</dbReference>
<dbReference type="STRING" id="1121476.SAMN02745751_00135"/>
<dbReference type="InterPro" id="IPR013149">
    <property type="entry name" value="ADH-like_C"/>
</dbReference>
<dbReference type="RefSeq" id="WP_073045563.1">
    <property type="nucleotide sequence ID" value="NZ_FQZL01000004.1"/>
</dbReference>
<proteinExistence type="inferred from homology"/>
<dbReference type="PANTHER" id="PTHR43401:SF2">
    <property type="entry name" value="L-THREONINE 3-DEHYDROGENASE"/>
    <property type="match status" value="1"/>
</dbReference>
<evidence type="ECO:0000256" key="1">
    <source>
        <dbReference type="ARBA" id="ARBA00022723"/>
    </source>
</evidence>
<evidence type="ECO:0000313" key="6">
    <source>
        <dbReference type="EMBL" id="SHI36338.1"/>
    </source>
</evidence>
<dbReference type="InterPro" id="IPR050129">
    <property type="entry name" value="Zn_alcohol_dh"/>
</dbReference>
<gene>
    <name evidence="6" type="ORF">SAMN02745751_00135</name>
</gene>
<dbReference type="Proteomes" id="UP000184052">
    <property type="component" value="Unassembled WGS sequence"/>
</dbReference>
<dbReference type="InterPro" id="IPR002328">
    <property type="entry name" value="ADH_Zn_CS"/>
</dbReference>
<keyword evidence="1 4" id="KW-0479">Metal-binding</keyword>
<feature type="domain" description="Enoyl reductase (ER)" evidence="5">
    <location>
        <begin position="10"/>
        <end position="325"/>
    </location>
</feature>
<evidence type="ECO:0000313" key="7">
    <source>
        <dbReference type="Proteomes" id="UP000184052"/>
    </source>
</evidence>
<dbReference type="EMBL" id="FQZL01000004">
    <property type="protein sequence ID" value="SHI36338.1"/>
    <property type="molecule type" value="Genomic_DNA"/>
</dbReference>
<dbReference type="SUPFAM" id="SSF51735">
    <property type="entry name" value="NAD(P)-binding Rossmann-fold domains"/>
    <property type="match status" value="1"/>
</dbReference>
<dbReference type="InterPro" id="IPR020843">
    <property type="entry name" value="ER"/>
</dbReference>
<keyword evidence="7" id="KW-1185">Reference proteome</keyword>
<dbReference type="Gene3D" id="3.90.180.10">
    <property type="entry name" value="Medium-chain alcohol dehydrogenases, catalytic domain"/>
    <property type="match status" value="1"/>
</dbReference>
<dbReference type="InterPro" id="IPR011032">
    <property type="entry name" value="GroES-like_sf"/>
</dbReference>
<keyword evidence="2 4" id="KW-0862">Zinc</keyword>
<sequence length="328" mass="35781">MRKLFVSEPGTIEMKEIELISKPGEGEIKIKVLMGGICGSDMSVYKGKIPYAEYPLTPGHEVIGEVIEAGANARFKVGDKVASYPNTYCGKCENCLRGMTNICVEKKSFGVTIDGLFAEEIIIDSEFAVGVPADIDEKKAVLMEPLSVCVHAIGKADLKNSQKIAVMGCGTEGMLCIAILSYLGMDITAIDINEDKLAIAKEFDKGITTLVPGQADGRNFDVVIEAAGAKKAIEQAFEIVKPGGKMITLGLTNEDISYPCFKVVRSEITIQGSIIYTKDDFDKALEYLKDEDFNIKPIISEVVPFEEFRTAYDHALSGKMVKVLMDFK</sequence>
<dbReference type="PANTHER" id="PTHR43401">
    <property type="entry name" value="L-THREONINE 3-DEHYDROGENASE"/>
    <property type="match status" value="1"/>
</dbReference>
<dbReference type="Pfam" id="PF08240">
    <property type="entry name" value="ADH_N"/>
    <property type="match status" value="1"/>
</dbReference>
<organism evidence="6 7">
    <name type="scientific">Dethiosulfatibacter aminovorans DSM 17477</name>
    <dbReference type="NCBI Taxonomy" id="1121476"/>
    <lineage>
        <taxon>Bacteria</taxon>
        <taxon>Bacillati</taxon>
        <taxon>Bacillota</taxon>
        <taxon>Tissierellia</taxon>
        <taxon>Dethiosulfatibacter</taxon>
    </lineage>
</organism>
<dbReference type="GO" id="GO:0016491">
    <property type="term" value="F:oxidoreductase activity"/>
    <property type="evidence" value="ECO:0007669"/>
    <property type="project" value="UniProtKB-KW"/>
</dbReference>
<dbReference type="Gene3D" id="3.40.50.720">
    <property type="entry name" value="NAD(P)-binding Rossmann-like Domain"/>
    <property type="match status" value="1"/>
</dbReference>
<dbReference type="InterPro" id="IPR013154">
    <property type="entry name" value="ADH-like_N"/>
</dbReference>
<dbReference type="Pfam" id="PF00107">
    <property type="entry name" value="ADH_zinc_N"/>
    <property type="match status" value="1"/>
</dbReference>
<dbReference type="OrthoDB" id="9769198at2"/>
<dbReference type="AlphaFoldDB" id="A0A1M6AJ31"/>
<evidence type="ECO:0000256" key="2">
    <source>
        <dbReference type="ARBA" id="ARBA00022833"/>
    </source>
</evidence>
<evidence type="ECO:0000259" key="5">
    <source>
        <dbReference type="SMART" id="SM00829"/>
    </source>
</evidence>
<name>A0A1M6AJ31_9FIRM</name>
<comment type="similarity">
    <text evidence="4">Belongs to the zinc-containing alcohol dehydrogenase family.</text>
</comment>
<accession>A0A1M6AJ31</accession>
<comment type="cofactor">
    <cofactor evidence="4">
        <name>Zn(2+)</name>
        <dbReference type="ChEBI" id="CHEBI:29105"/>
    </cofactor>
</comment>
<dbReference type="PROSITE" id="PS00059">
    <property type="entry name" value="ADH_ZINC"/>
    <property type="match status" value="1"/>
</dbReference>
<dbReference type="GO" id="GO:0008270">
    <property type="term" value="F:zinc ion binding"/>
    <property type="evidence" value="ECO:0007669"/>
    <property type="project" value="InterPro"/>
</dbReference>
<dbReference type="SMART" id="SM00829">
    <property type="entry name" value="PKS_ER"/>
    <property type="match status" value="1"/>
</dbReference>
<dbReference type="InterPro" id="IPR036291">
    <property type="entry name" value="NAD(P)-bd_dom_sf"/>
</dbReference>
<keyword evidence="3" id="KW-0560">Oxidoreductase</keyword>
<reference evidence="6 7" key="1">
    <citation type="submission" date="2016-11" db="EMBL/GenBank/DDBJ databases">
        <authorList>
            <person name="Jaros S."/>
            <person name="Januszkiewicz K."/>
            <person name="Wedrychowicz H."/>
        </authorList>
    </citation>
    <scope>NUCLEOTIDE SEQUENCE [LARGE SCALE GENOMIC DNA]</scope>
    <source>
        <strain evidence="6 7">DSM 17477</strain>
    </source>
</reference>